<accession>A0ABY1PGS1</accession>
<name>A0ABY1PGS1_9BACT</name>
<dbReference type="Proteomes" id="UP001157915">
    <property type="component" value="Unassembled WGS sequence"/>
</dbReference>
<evidence type="ECO:0000313" key="2">
    <source>
        <dbReference type="Proteomes" id="UP001157915"/>
    </source>
</evidence>
<sequence length="52" mass="6274">MFQIIWLQKSYYKTRTANYELQKKMTGNSNLREEMGEEICKNIESKLVNQDK</sequence>
<dbReference type="EMBL" id="FXUA01000008">
    <property type="protein sequence ID" value="SMP33226.1"/>
    <property type="molecule type" value="Genomic_DNA"/>
</dbReference>
<keyword evidence="2" id="KW-1185">Reference proteome</keyword>
<proteinExistence type="predicted"/>
<comment type="caution">
    <text evidence="1">The sequence shown here is derived from an EMBL/GenBank/DDBJ whole genome shotgun (WGS) entry which is preliminary data.</text>
</comment>
<gene>
    <name evidence="1" type="ORF">SAMN06265367_108149</name>
</gene>
<protein>
    <submittedName>
        <fullName evidence="1">Uncharacterized protein</fullName>
    </submittedName>
</protein>
<evidence type="ECO:0000313" key="1">
    <source>
        <dbReference type="EMBL" id="SMP33226.1"/>
    </source>
</evidence>
<organism evidence="1 2">
    <name type="scientific">Algoriphagus winogradskyi</name>
    <dbReference type="NCBI Taxonomy" id="237017"/>
    <lineage>
        <taxon>Bacteria</taxon>
        <taxon>Pseudomonadati</taxon>
        <taxon>Bacteroidota</taxon>
        <taxon>Cytophagia</taxon>
        <taxon>Cytophagales</taxon>
        <taxon>Cyclobacteriaceae</taxon>
        <taxon>Algoriphagus</taxon>
    </lineage>
</organism>
<reference evidence="1 2" key="1">
    <citation type="submission" date="2017-05" db="EMBL/GenBank/DDBJ databases">
        <authorList>
            <person name="Varghese N."/>
            <person name="Submissions S."/>
        </authorList>
    </citation>
    <scope>NUCLEOTIDE SEQUENCE [LARGE SCALE GENOMIC DNA]</scope>
    <source>
        <strain evidence="1 2">DSM 15360</strain>
    </source>
</reference>